<feature type="domain" description="PPM-type phosphatase" evidence="2">
    <location>
        <begin position="257"/>
        <end position="496"/>
    </location>
</feature>
<organism evidence="3 4">
    <name type="scientific">Moorena producens (strain JHB)</name>
    <dbReference type="NCBI Taxonomy" id="1454205"/>
    <lineage>
        <taxon>Bacteria</taxon>
        <taxon>Bacillati</taxon>
        <taxon>Cyanobacteriota</taxon>
        <taxon>Cyanophyceae</taxon>
        <taxon>Coleofasciculales</taxon>
        <taxon>Coleofasciculaceae</taxon>
        <taxon>Moorena</taxon>
    </lineage>
</organism>
<feature type="region of interest" description="Disordered" evidence="1">
    <location>
        <begin position="170"/>
        <end position="221"/>
    </location>
</feature>
<dbReference type="Gene3D" id="3.60.40.10">
    <property type="entry name" value="PPM-type phosphatase domain"/>
    <property type="match status" value="1"/>
</dbReference>
<accession>A0A1D9FZ40</accession>
<evidence type="ECO:0000313" key="4">
    <source>
        <dbReference type="Proteomes" id="UP000176944"/>
    </source>
</evidence>
<dbReference type="Proteomes" id="UP000176944">
    <property type="component" value="Chromosome"/>
</dbReference>
<evidence type="ECO:0000256" key="1">
    <source>
        <dbReference type="SAM" id="MobiDB-lite"/>
    </source>
</evidence>
<dbReference type="InterPro" id="IPR001932">
    <property type="entry name" value="PPM-type_phosphatase-like_dom"/>
</dbReference>
<dbReference type="EMBL" id="CP017708">
    <property type="protein sequence ID" value="AOY80639.1"/>
    <property type="molecule type" value="Genomic_DNA"/>
</dbReference>
<gene>
    <name evidence="3" type="ORF">BJP36_12605</name>
</gene>
<evidence type="ECO:0000313" key="3">
    <source>
        <dbReference type="EMBL" id="AOY80639.1"/>
    </source>
</evidence>
<sequence>MSELDPNLEKLVRGICWKLYLEEDSPELETEWDRFKISSSYRQQASKISKSFVDIAKQVFDYRLGINDVATKEEIKKIEELWVIFIKWISNKPDGVKPEVVEKLHNLVNHDLKESVRSAIVKVLSQKQPDLPPFTQAHQETEEYIPAYRQMTVSIGETSASKNVENLDYNNETANLPTTPEKVTEEERSHNTQPIQPGIRATGNMPTGEAPERIPTPVKPPWKYLPVPEDEPDKHEEFDCKADKSPEGLKLIGARVRGKAHKHKGTNCDDWFEFAVSGNWTIIAVSDGAGSKKFSRLGARVSCQAAVRKLSNDLKAHNLFERQIEEQLSNALKRHPNWDFVSKDINDVQTVLHQAMNTAYEAVKAKAEQLHPLADYSIVLGGKRKLDIKDLSATLLLAVHTTVKAGENHYNIVLTCQVGDGMLAAVSQESKLQLLGKPDTGEHGGQTEFITSKKVLDKNNLLQKTYIFPGKLRALMVMSDGVAEDYFPHNPGMLELYGDLVLNQIVNSSQPDETEISQQLRNTHLGSIGGVEDYKERFQEKVERILPDESNEPKTVFIRSVVQYARELGKDVKEVVASSALLAAGRNQMCSECQQMNPEDKLQLWLDSYYRRGSFDDRTLVVLYREEV</sequence>
<reference evidence="4" key="1">
    <citation type="submission" date="2016-10" db="EMBL/GenBank/DDBJ databases">
        <title>Comparative genomics uncovers the prolific and rare metabolic potential of the cyanobacterial genus Moorea.</title>
        <authorList>
            <person name="Leao T."/>
            <person name="Castelao G."/>
            <person name="Korobeynikov A."/>
            <person name="Monroe E.A."/>
            <person name="Podell S."/>
            <person name="Glukhov E."/>
            <person name="Allen E."/>
            <person name="Gerwick W.H."/>
            <person name="Gerwick L."/>
        </authorList>
    </citation>
    <scope>NUCLEOTIDE SEQUENCE [LARGE SCALE GENOMIC DNA]</scope>
    <source>
        <strain evidence="4">JHB</strain>
    </source>
</reference>
<dbReference type="InterPro" id="IPR036457">
    <property type="entry name" value="PPM-type-like_dom_sf"/>
</dbReference>
<dbReference type="AlphaFoldDB" id="A0A1D9FZ40"/>
<proteinExistence type="predicted"/>
<name>A0A1D9FZ40_MOOP1</name>
<protein>
    <submittedName>
        <fullName evidence="3">PP2C family serine/threonine-protein phosphatase</fullName>
    </submittedName>
</protein>
<evidence type="ECO:0000259" key="2">
    <source>
        <dbReference type="Pfam" id="PF13672"/>
    </source>
</evidence>
<dbReference type="Pfam" id="PF13672">
    <property type="entry name" value="PP2C_2"/>
    <property type="match status" value="1"/>
</dbReference>